<dbReference type="InterPro" id="IPR036236">
    <property type="entry name" value="Znf_C2H2_sf"/>
</dbReference>
<dbReference type="Gene3D" id="3.30.160.60">
    <property type="entry name" value="Classic Zinc Finger"/>
    <property type="match status" value="2"/>
</dbReference>
<keyword evidence="6" id="KW-0238">DNA-binding</keyword>
<proteinExistence type="predicted"/>
<feature type="compositionally biased region" description="Low complexity" evidence="9">
    <location>
        <begin position="31"/>
        <end position="40"/>
    </location>
</feature>
<dbReference type="EMBL" id="JAZDUA010000137">
    <property type="protein sequence ID" value="KAK7866781.1"/>
    <property type="molecule type" value="Genomic_DNA"/>
</dbReference>
<accession>A0AAN9VNT2</accession>
<dbReference type="InterPro" id="IPR050331">
    <property type="entry name" value="Zinc_finger"/>
</dbReference>
<keyword evidence="3" id="KW-0677">Repeat</keyword>
<dbReference type="PROSITE" id="PS00028">
    <property type="entry name" value="ZINC_FINGER_C2H2_1"/>
    <property type="match status" value="2"/>
</dbReference>
<comment type="subcellular location">
    <subcellularLocation>
        <location evidence="1">Nucleus</location>
    </subcellularLocation>
</comment>
<reference evidence="11 12" key="1">
    <citation type="submission" date="2024-03" db="EMBL/GenBank/DDBJ databases">
        <title>The genome assembly and annotation of the cricket Gryllus longicercus Weissman &amp; Gray.</title>
        <authorList>
            <person name="Szrajer S."/>
            <person name="Gray D."/>
            <person name="Ylla G."/>
        </authorList>
    </citation>
    <scope>NUCLEOTIDE SEQUENCE [LARGE SCALE GENOMIC DNA]</scope>
    <source>
        <strain evidence="11">DAG 2021-001</strain>
        <tissue evidence="11">Whole body minus gut</tissue>
    </source>
</reference>
<dbReference type="SMART" id="SM00355">
    <property type="entry name" value="ZnF_C2H2"/>
    <property type="match status" value="2"/>
</dbReference>
<keyword evidence="7" id="KW-0539">Nucleus</keyword>
<dbReference type="AlphaFoldDB" id="A0AAN9VNT2"/>
<evidence type="ECO:0000256" key="1">
    <source>
        <dbReference type="ARBA" id="ARBA00004123"/>
    </source>
</evidence>
<dbReference type="SUPFAM" id="SSF57667">
    <property type="entry name" value="beta-beta-alpha zinc fingers"/>
    <property type="match status" value="1"/>
</dbReference>
<evidence type="ECO:0000256" key="7">
    <source>
        <dbReference type="ARBA" id="ARBA00023242"/>
    </source>
</evidence>
<evidence type="ECO:0000256" key="9">
    <source>
        <dbReference type="SAM" id="MobiDB-lite"/>
    </source>
</evidence>
<feature type="domain" description="C2H2-type" evidence="10">
    <location>
        <begin position="50"/>
        <end position="77"/>
    </location>
</feature>
<evidence type="ECO:0000256" key="8">
    <source>
        <dbReference type="PROSITE-ProRule" id="PRU00042"/>
    </source>
</evidence>
<name>A0AAN9VNT2_9ORTH</name>
<evidence type="ECO:0000256" key="4">
    <source>
        <dbReference type="ARBA" id="ARBA00022771"/>
    </source>
</evidence>
<evidence type="ECO:0000256" key="3">
    <source>
        <dbReference type="ARBA" id="ARBA00022737"/>
    </source>
</evidence>
<evidence type="ECO:0000313" key="11">
    <source>
        <dbReference type="EMBL" id="KAK7866781.1"/>
    </source>
</evidence>
<gene>
    <name evidence="11" type="ORF">R5R35_008763</name>
</gene>
<evidence type="ECO:0000256" key="6">
    <source>
        <dbReference type="ARBA" id="ARBA00023125"/>
    </source>
</evidence>
<comment type="caution">
    <text evidence="11">The sequence shown here is derived from an EMBL/GenBank/DDBJ whole genome shotgun (WGS) entry which is preliminary data.</text>
</comment>
<dbReference type="PROSITE" id="PS50157">
    <property type="entry name" value="ZINC_FINGER_C2H2_2"/>
    <property type="match status" value="2"/>
</dbReference>
<keyword evidence="4 8" id="KW-0863">Zinc-finger</keyword>
<protein>
    <recommendedName>
        <fullName evidence="10">C2H2-type domain-containing protein</fullName>
    </recommendedName>
</protein>
<dbReference type="Pfam" id="PF00096">
    <property type="entry name" value="zf-C2H2"/>
    <property type="match status" value="2"/>
</dbReference>
<evidence type="ECO:0000256" key="5">
    <source>
        <dbReference type="ARBA" id="ARBA00022833"/>
    </source>
</evidence>
<keyword evidence="2" id="KW-0479">Metal-binding</keyword>
<dbReference type="FunFam" id="3.30.160.60:FF:001818">
    <property type="entry name" value="GDNF-inducible zinc finger protein 1 isoform X1"/>
    <property type="match status" value="1"/>
</dbReference>
<keyword evidence="5" id="KW-0862">Zinc</keyword>
<evidence type="ECO:0000256" key="2">
    <source>
        <dbReference type="ARBA" id="ARBA00022723"/>
    </source>
</evidence>
<dbReference type="InterPro" id="IPR013087">
    <property type="entry name" value="Znf_C2H2_type"/>
</dbReference>
<dbReference type="PANTHER" id="PTHR16515:SF49">
    <property type="entry name" value="GASTRULA ZINC FINGER PROTEIN XLCGF49.1-LIKE-RELATED"/>
    <property type="match status" value="1"/>
</dbReference>
<dbReference type="GO" id="GO:0010468">
    <property type="term" value="P:regulation of gene expression"/>
    <property type="evidence" value="ECO:0007669"/>
    <property type="project" value="TreeGrafter"/>
</dbReference>
<evidence type="ECO:0000313" key="12">
    <source>
        <dbReference type="Proteomes" id="UP001378592"/>
    </source>
</evidence>
<dbReference type="GO" id="GO:0003677">
    <property type="term" value="F:DNA binding"/>
    <property type="evidence" value="ECO:0007669"/>
    <property type="project" value="UniProtKB-KW"/>
</dbReference>
<feature type="region of interest" description="Disordered" evidence="9">
    <location>
        <begin position="13"/>
        <end position="43"/>
    </location>
</feature>
<dbReference type="FunFam" id="3.30.160.60:FF:000176">
    <property type="entry name" value="zinc finger protein 70"/>
    <property type="match status" value="1"/>
</dbReference>
<feature type="domain" description="C2H2-type" evidence="10">
    <location>
        <begin position="78"/>
        <end position="101"/>
    </location>
</feature>
<dbReference type="GO" id="GO:0008270">
    <property type="term" value="F:zinc ion binding"/>
    <property type="evidence" value="ECO:0007669"/>
    <property type="project" value="UniProtKB-KW"/>
</dbReference>
<sequence>MSVVNLLVLQRHDSQLPPPPRLPPRLDFPEAGAGRPARARPQPPRHEWRYACRVCRKPFRTPALVARHMRTHTGERPYACAECGFTFKEMSHLRVHARKHALGGGGGAGGGGLAPRRCDACGGVFRREEHFKQHRCCGRALAALHGR</sequence>
<keyword evidence="12" id="KW-1185">Reference proteome</keyword>
<dbReference type="GO" id="GO:0005634">
    <property type="term" value="C:nucleus"/>
    <property type="evidence" value="ECO:0007669"/>
    <property type="project" value="UniProtKB-SubCell"/>
</dbReference>
<dbReference type="Proteomes" id="UP001378592">
    <property type="component" value="Unassembled WGS sequence"/>
</dbReference>
<dbReference type="PANTHER" id="PTHR16515">
    <property type="entry name" value="PR DOMAIN ZINC FINGER PROTEIN"/>
    <property type="match status" value="1"/>
</dbReference>
<organism evidence="11 12">
    <name type="scientific">Gryllus longicercus</name>
    <dbReference type="NCBI Taxonomy" id="2509291"/>
    <lineage>
        <taxon>Eukaryota</taxon>
        <taxon>Metazoa</taxon>
        <taxon>Ecdysozoa</taxon>
        <taxon>Arthropoda</taxon>
        <taxon>Hexapoda</taxon>
        <taxon>Insecta</taxon>
        <taxon>Pterygota</taxon>
        <taxon>Neoptera</taxon>
        <taxon>Polyneoptera</taxon>
        <taxon>Orthoptera</taxon>
        <taxon>Ensifera</taxon>
        <taxon>Gryllidea</taxon>
        <taxon>Grylloidea</taxon>
        <taxon>Gryllidae</taxon>
        <taxon>Gryllinae</taxon>
        <taxon>Gryllus</taxon>
    </lineage>
</organism>
<evidence type="ECO:0000259" key="10">
    <source>
        <dbReference type="PROSITE" id="PS50157"/>
    </source>
</evidence>